<feature type="transmembrane region" description="Helical" evidence="10">
    <location>
        <begin position="106"/>
        <end position="127"/>
    </location>
</feature>
<evidence type="ECO:0008006" key="13">
    <source>
        <dbReference type="Google" id="ProtNLM"/>
    </source>
</evidence>
<evidence type="ECO:0000256" key="9">
    <source>
        <dbReference type="RuleBase" id="RU000488"/>
    </source>
</evidence>
<accession>A0AAD7UBK2</accession>
<evidence type="ECO:0000256" key="4">
    <source>
        <dbReference type="ARBA" id="ARBA00022692"/>
    </source>
</evidence>
<keyword evidence="5" id="KW-0677">Repeat</keyword>
<dbReference type="PROSITE" id="PS50920">
    <property type="entry name" value="SOLCAR"/>
    <property type="match status" value="3"/>
</dbReference>
<dbReference type="InterPro" id="IPR023395">
    <property type="entry name" value="MCP_dom_sf"/>
</dbReference>
<evidence type="ECO:0000256" key="3">
    <source>
        <dbReference type="ARBA" id="ARBA00022448"/>
    </source>
</evidence>
<dbReference type="EMBL" id="JAQMWT010000404">
    <property type="protein sequence ID" value="KAJ8601775.1"/>
    <property type="molecule type" value="Genomic_DNA"/>
</dbReference>
<keyword evidence="7 8" id="KW-0472">Membrane</keyword>
<feature type="repeat" description="Solcar" evidence="8">
    <location>
        <begin position="3"/>
        <end position="134"/>
    </location>
</feature>
<dbReference type="Gene3D" id="1.50.40.10">
    <property type="entry name" value="Mitochondrial carrier domain"/>
    <property type="match status" value="2"/>
</dbReference>
<dbReference type="PANTHER" id="PTHR45667">
    <property type="entry name" value="S-ADENOSYLMETHIONINE MITOCHONDRIAL CARRIER PROTEIN"/>
    <property type="match status" value="1"/>
</dbReference>
<reference evidence="11" key="1">
    <citation type="submission" date="2023-01" db="EMBL/GenBank/DDBJ databases">
        <title>Metagenome sequencing of chrysophaentin producing Chrysophaeum taylorii.</title>
        <authorList>
            <person name="Davison J."/>
            <person name="Bewley C."/>
        </authorList>
    </citation>
    <scope>NUCLEOTIDE SEQUENCE</scope>
    <source>
        <strain evidence="11">NIES-1699</strain>
    </source>
</reference>
<evidence type="ECO:0000256" key="10">
    <source>
        <dbReference type="SAM" id="Phobius"/>
    </source>
</evidence>
<evidence type="ECO:0000313" key="12">
    <source>
        <dbReference type="Proteomes" id="UP001230188"/>
    </source>
</evidence>
<dbReference type="InterPro" id="IPR018108">
    <property type="entry name" value="MCP_transmembrane"/>
</dbReference>
<feature type="repeat" description="Solcar" evidence="8">
    <location>
        <begin position="140"/>
        <end position="222"/>
    </location>
</feature>
<evidence type="ECO:0000256" key="8">
    <source>
        <dbReference type="PROSITE-ProRule" id="PRU00282"/>
    </source>
</evidence>
<keyword evidence="12" id="KW-1185">Reference proteome</keyword>
<proteinExistence type="inferred from homology"/>
<comment type="similarity">
    <text evidence="2 9">Belongs to the mitochondrial carrier (TC 2.A.29) family.</text>
</comment>
<evidence type="ECO:0000313" key="11">
    <source>
        <dbReference type="EMBL" id="KAJ8601775.1"/>
    </source>
</evidence>
<name>A0AAD7UBK2_9STRA</name>
<dbReference type="GO" id="GO:0016020">
    <property type="term" value="C:membrane"/>
    <property type="evidence" value="ECO:0007669"/>
    <property type="project" value="UniProtKB-SubCell"/>
</dbReference>
<evidence type="ECO:0000256" key="6">
    <source>
        <dbReference type="ARBA" id="ARBA00022989"/>
    </source>
</evidence>
<feature type="transmembrane region" description="Helical" evidence="10">
    <location>
        <begin position="139"/>
        <end position="159"/>
    </location>
</feature>
<dbReference type="AlphaFoldDB" id="A0AAD7UBK2"/>
<dbReference type="SUPFAM" id="SSF103506">
    <property type="entry name" value="Mitochondrial carrier"/>
    <property type="match status" value="1"/>
</dbReference>
<dbReference type="Proteomes" id="UP001230188">
    <property type="component" value="Unassembled WGS sequence"/>
</dbReference>
<comment type="caution">
    <text evidence="11">The sequence shown here is derived from an EMBL/GenBank/DDBJ whole genome shotgun (WGS) entry which is preliminary data.</text>
</comment>
<organism evidence="11 12">
    <name type="scientific">Chrysophaeum taylorii</name>
    <dbReference type="NCBI Taxonomy" id="2483200"/>
    <lineage>
        <taxon>Eukaryota</taxon>
        <taxon>Sar</taxon>
        <taxon>Stramenopiles</taxon>
        <taxon>Ochrophyta</taxon>
        <taxon>Pelagophyceae</taxon>
        <taxon>Pelagomonadales</taxon>
        <taxon>Pelagomonadaceae</taxon>
        <taxon>Chrysophaeum</taxon>
    </lineage>
</organism>
<keyword evidence="6 10" id="KW-1133">Transmembrane helix</keyword>
<feature type="repeat" description="Solcar" evidence="8">
    <location>
        <begin position="224"/>
        <end position="315"/>
    </location>
</feature>
<keyword evidence="4 8" id="KW-0812">Transmembrane</keyword>
<evidence type="ECO:0000256" key="1">
    <source>
        <dbReference type="ARBA" id="ARBA00004141"/>
    </source>
</evidence>
<evidence type="ECO:0000256" key="5">
    <source>
        <dbReference type="ARBA" id="ARBA00022737"/>
    </source>
</evidence>
<dbReference type="Pfam" id="PF00153">
    <property type="entry name" value="Mito_carr"/>
    <property type="match status" value="3"/>
</dbReference>
<keyword evidence="3 9" id="KW-0813">Transport</keyword>
<gene>
    <name evidence="11" type="ORF">CTAYLR_006830</name>
</gene>
<evidence type="ECO:0000256" key="7">
    <source>
        <dbReference type="ARBA" id="ARBA00023136"/>
    </source>
</evidence>
<protein>
    <recommendedName>
        <fullName evidence="13">Mitochondrial carrier protein</fullName>
    </recommendedName>
</protein>
<evidence type="ECO:0000256" key="2">
    <source>
        <dbReference type="ARBA" id="ARBA00006375"/>
    </source>
</evidence>
<comment type="subcellular location">
    <subcellularLocation>
        <location evidence="1">Membrane</location>
        <topology evidence="1">Multi-pass membrane protein</topology>
    </subcellularLocation>
</comment>
<sequence>MLGGAAEIVAASILAGWAQHASLHPLDTLKVRLQYSRGVPFTSSVRAALSDALQDLEMPTKREKSVVQNLARQTAKSSRGGIWAAPLMVDIAGVAKMLRSTNVASLYAGLVPSLLAVIPTAIVYMPTYELASAALSPVLASQAVAPLAGVVTGVVCATVRVPASVLKSRVQLGLAPSATSALRMAFAAGGLRNLYAGFAATLALDVATAVVQFSALDVGRRTPYISTSPATLGFLASALATTCTEPIDVVRTRIMARVKGRPDSRFHYAGLFDGLATAARTEGIAALYRGLLPRLVLKSFGGAIWYSTYVYSKSSLASLRMGGLSPDAPHKTA</sequence>